<dbReference type="NCBIfam" id="TIGR01593">
    <property type="entry name" value="holin_tox_secr"/>
    <property type="match status" value="1"/>
</dbReference>
<dbReference type="Pfam" id="PF05105">
    <property type="entry name" value="Phage_holin_4_1"/>
    <property type="match status" value="1"/>
</dbReference>
<comment type="subcellular location">
    <subcellularLocation>
        <location evidence="1">Membrane</location>
        <topology evidence="1">Multi-pass membrane protein</topology>
    </subcellularLocation>
</comment>
<keyword evidence="2 5" id="KW-0812">Transmembrane</keyword>
<comment type="caution">
    <text evidence="6">The sequence shown here is derived from an EMBL/GenBank/DDBJ whole genome shotgun (WGS) entry which is preliminary data.</text>
</comment>
<gene>
    <name evidence="6" type="ORF">AKG39_16775</name>
</gene>
<evidence type="ECO:0000256" key="2">
    <source>
        <dbReference type="ARBA" id="ARBA00022692"/>
    </source>
</evidence>
<accession>A0A0L6TWE5</accession>
<evidence type="ECO:0000256" key="3">
    <source>
        <dbReference type="ARBA" id="ARBA00022989"/>
    </source>
</evidence>
<dbReference type="InterPro" id="IPR006480">
    <property type="entry name" value="Phage_holin_4_1"/>
</dbReference>
<evidence type="ECO:0000256" key="5">
    <source>
        <dbReference type="SAM" id="Phobius"/>
    </source>
</evidence>
<evidence type="ECO:0000313" key="7">
    <source>
        <dbReference type="Proteomes" id="UP000036873"/>
    </source>
</evidence>
<proteinExistence type="predicted"/>
<dbReference type="Proteomes" id="UP000036873">
    <property type="component" value="Unassembled WGS sequence"/>
</dbReference>
<keyword evidence="4 5" id="KW-0472">Membrane</keyword>
<keyword evidence="7" id="KW-1185">Reference proteome</keyword>
<evidence type="ECO:0000256" key="4">
    <source>
        <dbReference type="ARBA" id="ARBA00023136"/>
    </source>
</evidence>
<keyword evidence="3 5" id="KW-1133">Transmembrane helix</keyword>
<evidence type="ECO:0000313" key="6">
    <source>
        <dbReference type="EMBL" id="KNZ40599.1"/>
    </source>
</evidence>
<dbReference type="STRING" id="52689.AKG39_16775"/>
<dbReference type="GO" id="GO:0016020">
    <property type="term" value="C:membrane"/>
    <property type="evidence" value="ECO:0007669"/>
    <property type="project" value="UniProtKB-SubCell"/>
</dbReference>
<dbReference type="EMBL" id="LGYO01000051">
    <property type="protein sequence ID" value="KNZ40599.1"/>
    <property type="molecule type" value="Genomic_DNA"/>
</dbReference>
<feature type="transmembrane region" description="Helical" evidence="5">
    <location>
        <begin position="36"/>
        <end position="53"/>
    </location>
</feature>
<dbReference type="RefSeq" id="WP_050741550.1">
    <property type="nucleotide sequence ID" value="NZ_LGYO01000051.1"/>
</dbReference>
<protein>
    <submittedName>
        <fullName evidence="6">Holin</fullName>
    </submittedName>
</protein>
<organism evidence="6 7">
    <name type="scientific">Acetobacterium bakii</name>
    <dbReference type="NCBI Taxonomy" id="52689"/>
    <lineage>
        <taxon>Bacteria</taxon>
        <taxon>Bacillati</taxon>
        <taxon>Bacillota</taxon>
        <taxon>Clostridia</taxon>
        <taxon>Eubacteriales</taxon>
        <taxon>Eubacteriaceae</taxon>
        <taxon>Acetobacterium</taxon>
    </lineage>
</organism>
<evidence type="ECO:0000256" key="1">
    <source>
        <dbReference type="ARBA" id="ARBA00004141"/>
    </source>
</evidence>
<name>A0A0L6TWE5_9FIRM</name>
<sequence>MNMIDIKTMALTGIALSGAFIADLLGGWDTGLQSLFIFMAIDYITGLIVAGVFKNSQKSKQGALESYAAWKGLLRKGTSLAVVLIACRLDLLLQTTIIRDATVIAYVANELLSITENIGLMGVPLPKIITNAIEALKERE</sequence>
<reference evidence="7" key="1">
    <citation type="submission" date="2015-07" db="EMBL/GenBank/DDBJ databases">
        <title>Draft genome sequence of Acetobacterium bakii DSM 8293, a potential psychrophilic chemical producer through syngas fermentation.</title>
        <authorList>
            <person name="Song Y."/>
            <person name="Hwang S."/>
            <person name="Cho B.-K."/>
        </authorList>
    </citation>
    <scope>NUCLEOTIDE SEQUENCE [LARGE SCALE GENOMIC DNA]</scope>
    <source>
        <strain evidence="7">DSM 8239</strain>
    </source>
</reference>
<dbReference type="AlphaFoldDB" id="A0A0L6TWE5"/>